<dbReference type="EMBL" id="CM045880">
    <property type="protein sequence ID" value="KAI7937885.1"/>
    <property type="molecule type" value="Genomic_DNA"/>
</dbReference>
<reference evidence="2" key="2">
    <citation type="journal article" date="2018" name="Mol. Plant Microbe Interact.">
        <title>Genome sequence resources for the wheat stripe rust pathogen (Puccinia striiformis f. sp. tritici) and the barley stripe rust pathogen (Puccinia striiformis f. sp. hordei).</title>
        <authorList>
            <person name="Xia C."/>
            <person name="Wang M."/>
            <person name="Yin C."/>
            <person name="Cornejo O.E."/>
            <person name="Hulbert S.H."/>
            <person name="Chen X."/>
        </authorList>
    </citation>
    <scope>NUCLEOTIDE SEQUENCE [LARGE SCALE GENOMIC DNA]</scope>
    <source>
        <strain evidence="2">93-210</strain>
    </source>
</reference>
<organism evidence="1 2">
    <name type="scientific">Puccinia striiformis f. sp. tritici</name>
    <dbReference type="NCBI Taxonomy" id="168172"/>
    <lineage>
        <taxon>Eukaryota</taxon>
        <taxon>Fungi</taxon>
        <taxon>Dikarya</taxon>
        <taxon>Basidiomycota</taxon>
        <taxon>Pucciniomycotina</taxon>
        <taxon>Pucciniomycetes</taxon>
        <taxon>Pucciniales</taxon>
        <taxon>Pucciniaceae</taxon>
        <taxon>Puccinia</taxon>
    </lineage>
</organism>
<proteinExistence type="predicted"/>
<protein>
    <submittedName>
        <fullName evidence="1">Uncharacterized protein</fullName>
    </submittedName>
</protein>
<comment type="caution">
    <text evidence="1">The sequence shown here is derived from an EMBL/GenBank/DDBJ whole genome shotgun (WGS) entry which is preliminary data.</text>
</comment>
<feature type="non-terminal residue" evidence="1">
    <location>
        <position position="1"/>
    </location>
</feature>
<reference evidence="1 2" key="3">
    <citation type="journal article" date="2022" name="Microbiol. Spectr.">
        <title>Folding features and dynamics of 3D genome architecture in plant fungal pathogens.</title>
        <authorList>
            <person name="Xia C."/>
        </authorList>
    </citation>
    <scope>NUCLEOTIDE SEQUENCE [LARGE SCALE GENOMIC DNA]</scope>
    <source>
        <strain evidence="1 2">93-210</strain>
    </source>
</reference>
<gene>
    <name evidence="1" type="ORF">MJO28_014805</name>
</gene>
<evidence type="ECO:0000313" key="2">
    <source>
        <dbReference type="Proteomes" id="UP001060170"/>
    </source>
</evidence>
<sequence>NFVGPIQTSFRSDNKQDDGSGDLARIVVQSRPFKSFSPANNQSDAPYQSHPEGTASFIATTITSRVAIETGGLVQPDEAPASPTSDAGSTIVDGVVAGAETATSATDDNENTPNAIIPSLDAPIVRQSHRTSIGKSTNVPGSPNSNADPGASVDTINRVDAGPENPTVAANKNEAAGSAHAGIPAINATIRRQVPDVGQVRSIQSPISPTTQADQLVAGTIEVSAALPTNISTFKGRDVHTYFYNEATNNPLPPIGGAINVPTFGSINSFTFDFRSYVDMGAPTEIATNANIAAASVPNLGMRASFIEPLVESEDEDLPPAYEEIPVLGAGRPRMVDTPSPHQPRGANETRFVLCSPPNPRLRRWSPISPSRRRRPAAQSPIRDLIEPDSPAVTYSSRDFQESPPTSPGSAPPMPETPRMRHAELPRTDEEYSAALFGIAFQNGLSSMRETISSYPANHPIARDLCRISRHANLYKAWFYSHRDNLVELIARPHSQVRLVYDTLFSSMERLVEIDSFFSTYNPRRPEM</sequence>
<evidence type="ECO:0000313" key="1">
    <source>
        <dbReference type="EMBL" id="KAI7937885.1"/>
    </source>
</evidence>
<reference evidence="2" key="1">
    <citation type="journal article" date="2018" name="BMC Genomics">
        <title>Genomic insights into host adaptation between the wheat stripe rust pathogen (Puccinia striiformis f. sp. tritici) and the barley stripe rust pathogen (Puccinia striiformis f. sp. hordei).</title>
        <authorList>
            <person name="Xia C."/>
            <person name="Wang M."/>
            <person name="Yin C."/>
            <person name="Cornejo O.E."/>
            <person name="Hulbert S.H."/>
            <person name="Chen X."/>
        </authorList>
    </citation>
    <scope>NUCLEOTIDE SEQUENCE [LARGE SCALE GENOMIC DNA]</scope>
    <source>
        <strain evidence="2">93-210</strain>
    </source>
</reference>
<name>A0ACC0DR50_9BASI</name>
<keyword evidence="2" id="KW-1185">Reference proteome</keyword>
<accession>A0ACC0DR50</accession>
<dbReference type="Proteomes" id="UP001060170">
    <property type="component" value="Chromosome 16"/>
</dbReference>